<dbReference type="Proteomes" id="UP000011086">
    <property type="component" value="Unassembled WGS sequence"/>
</dbReference>
<sequence length="295" mass="31008">MFPSIKWSTNWKSTTELLGPSPESPGMWACTTNVGREVVQGGRVQHCVVHKDLWGSEAHSTSNDNQALTHTVEFPFFIRLRSTTLCPIEIKTAMEVLAPEPARRLAAILSSDSPSTARDWVSESSSPPPRPRPRSQPPPGPRHRLGEETTCLRARHPFGKGTAGLLDRGIGRGGGGGDGVCLLEGLGPDVLLRVIVVLGHMAGGLASDFAAAAVVKDRNLPSYATQVTSAAAGIGSSGVLWAPHPLGEGTAGPQTRHPLDKGKPGMLGRGGSGGGWGCRRRGGAFLRAFARLGGR</sequence>
<feature type="region of interest" description="Disordered" evidence="1">
    <location>
        <begin position="247"/>
        <end position="274"/>
    </location>
</feature>
<proteinExistence type="predicted"/>
<feature type="region of interest" description="Disordered" evidence="1">
    <location>
        <begin position="115"/>
        <end position="146"/>
    </location>
</feature>
<feature type="compositionally biased region" description="Gly residues" evidence="1">
    <location>
        <begin position="265"/>
        <end position="274"/>
    </location>
</feature>
<evidence type="ECO:0000313" key="2">
    <source>
        <dbReference type="EMBL" id="ELQ39623.1"/>
    </source>
</evidence>
<feature type="compositionally biased region" description="Pro residues" evidence="1">
    <location>
        <begin position="126"/>
        <end position="140"/>
    </location>
</feature>
<dbReference type="AlphaFoldDB" id="A0AA97PMA1"/>
<protein>
    <submittedName>
        <fullName evidence="2">Uncharacterized protein</fullName>
    </submittedName>
</protein>
<organism evidence="2">
    <name type="scientific">Pyricularia oryzae (strain Y34)</name>
    <name type="common">Rice blast fungus</name>
    <name type="synonym">Magnaporthe oryzae</name>
    <dbReference type="NCBI Taxonomy" id="1143189"/>
    <lineage>
        <taxon>Eukaryota</taxon>
        <taxon>Fungi</taxon>
        <taxon>Dikarya</taxon>
        <taxon>Ascomycota</taxon>
        <taxon>Pezizomycotina</taxon>
        <taxon>Sordariomycetes</taxon>
        <taxon>Sordariomycetidae</taxon>
        <taxon>Magnaporthales</taxon>
        <taxon>Pyriculariaceae</taxon>
        <taxon>Pyricularia</taxon>
    </lineage>
</organism>
<gene>
    <name evidence="2" type="ORF">OOU_Y34scaffold00492g57</name>
</gene>
<reference evidence="2" key="1">
    <citation type="journal article" date="2012" name="PLoS Genet.">
        <title>Comparative analysis of the genomes of two field isolates of the rice blast fungus Magnaporthe oryzae.</title>
        <authorList>
            <person name="Xue M."/>
            <person name="Yang J."/>
            <person name="Li Z."/>
            <person name="Hu S."/>
            <person name="Yao N."/>
            <person name="Dean R.A."/>
            <person name="Zhao W."/>
            <person name="Shen M."/>
            <person name="Zhang H."/>
            <person name="Li C."/>
            <person name="Liu L."/>
            <person name="Cao L."/>
            <person name="Xu X."/>
            <person name="Xing Y."/>
            <person name="Hsiang T."/>
            <person name="Zhang Z."/>
            <person name="Xu J.R."/>
            <person name="Peng Y.L."/>
        </authorList>
    </citation>
    <scope>NUCLEOTIDE SEQUENCE</scope>
    <source>
        <strain evidence="2">Y34</strain>
    </source>
</reference>
<evidence type="ECO:0000256" key="1">
    <source>
        <dbReference type="SAM" id="MobiDB-lite"/>
    </source>
</evidence>
<name>A0AA97PMA1_PYRO3</name>
<dbReference type="EMBL" id="JH793446">
    <property type="protein sequence ID" value="ELQ39623.1"/>
    <property type="molecule type" value="Genomic_DNA"/>
</dbReference>
<accession>A0AA97PMA1</accession>